<name>A0A1N6EVQ7_9BACT</name>
<feature type="transmembrane region" description="Helical" evidence="7">
    <location>
        <begin position="20"/>
        <end position="43"/>
    </location>
</feature>
<feature type="transmembrane region" description="Helical" evidence="7">
    <location>
        <begin position="308"/>
        <end position="326"/>
    </location>
</feature>
<feature type="transmembrane region" description="Helical" evidence="7">
    <location>
        <begin position="172"/>
        <end position="192"/>
    </location>
</feature>
<dbReference type="PANTHER" id="PTHR23517:SF2">
    <property type="entry name" value="MULTIDRUG RESISTANCE PROTEIN MDTH"/>
    <property type="match status" value="1"/>
</dbReference>
<dbReference type="GO" id="GO:0005886">
    <property type="term" value="C:plasma membrane"/>
    <property type="evidence" value="ECO:0007669"/>
    <property type="project" value="UniProtKB-SubCell"/>
</dbReference>
<evidence type="ECO:0000256" key="4">
    <source>
        <dbReference type="ARBA" id="ARBA00022692"/>
    </source>
</evidence>
<feature type="transmembrane region" description="Helical" evidence="7">
    <location>
        <begin position="85"/>
        <end position="103"/>
    </location>
</feature>
<evidence type="ECO:0000256" key="6">
    <source>
        <dbReference type="ARBA" id="ARBA00023136"/>
    </source>
</evidence>
<dbReference type="EMBL" id="FSRA01000001">
    <property type="protein sequence ID" value="SIN87070.1"/>
    <property type="molecule type" value="Genomic_DNA"/>
</dbReference>
<feature type="transmembrane region" description="Helical" evidence="7">
    <location>
        <begin position="256"/>
        <end position="278"/>
    </location>
</feature>
<evidence type="ECO:0000313" key="10">
    <source>
        <dbReference type="Proteomes" id="UP000185003"/>
    </source>
</evidence>
<dbReference type="SUPFAM" id="SSF103473">
    <property type="entry name" value="MFS general substrate transporter"/>
    <property type="match status" value="1"/>
</dbReference>
<dbReference type="Pfam" id="PF07690">
    <property type="entry name" value="MFS_1"/>
    <property type="match status" value="1"/>
</dbReference>
<keyword evidence="10" id="KW-1185">Reference proteome</keyword>
<dbReference type="InterPro" id="IPR011701">
    <property type="entry name" value="MFS"/>
</dbReference>
<feature type="transmembrane region" description="Helical" evidence="7">
    <location>
        <begin position="347"/>
        <end position="370"/>
    </location>
</feature>
<evidence type="ECO:0000256" key="1">
    <source>
        <dbReference type="ARBA" id="ARBA00004651"/>
    </source>
</evidence>
<feature type="transmembrane region" description="Helical" evidence="7">
    <location>
        <begin position="220"/>
        <end position="244"/>
    </location>
</feature>
<dbReference type="InterPro" id="IPR050171">
    <property type="entry name" value="MFS_Transporters"/>
</dbReference>
<feature type="transmembrane region" description="Helical" evidence="7">
    <location>
        <begin position="55"/>
        <end position="73"/>
    </location>
</feature>
<evidence type="ECO:0000256" key="7">
    <source>
        <dbReference type="SAM" id="Phobius"/>
    </source>
</evidence>
<dbReference type="InterPro" id="IPR036259">
    <property type="entry name" value="MFS_trans_sf"/>
</dbReference>
<evidence type="ECO:0000256" key="5">
    <source>
        <dbReference type="ARBA" id="ARBA00022989"/>
    </source>
</evidence>
<dbReference type="AlphaFoldDB" id="A0A1N6EVQ7"/>
<keyword evidence="2" id="KW-0813">Transport</keyword>
<dbReference type="Proteomes" id="UP000185003">
    <property type="component" value="Unassembled WGS sequence"/>
</dbReference>
<accession>A0A1N6EVQ7</accession>
<evidence type="ECO:0000259" key="8">
    <source>
        <dbReference type="PROSITE" id="PS50850"/>
    </source>
</evidence>
<dbReference type="InterPro" id="IPR001958">
    <property type="entry name" value="Tet-R_TetA/multi-R_MdtG-like"/>
</dbReference>
<feature type="transmembrane region" description="Helical" evidence="7">
    <location>
        <begin position="376"/>
        <end position="396"/>
    </location>
</feature>
<feature type="transmembrane region" description="Helical" evidence="7">
    <location>
        <begin position="285"/>
        <end position="302"/>
    </location>
</feature>
<keyword evidence="3" id="KW-1003">Cell membrane</keyword>
<dbReference type="PANTHER" id="PTHR23517">
    <property type="entry name" value="RESISTANCE PROTEIN MDTM, PUTATIVE-RELATED-RELATED"/>
    <property type="match status" value="1"/>
</dbReference>
<dbReference type="RefSeq" id="WP_074238964.1">
    <property type="nucleotide sequence ID" value="NZ_FSRA01000001.1"/>
</dbReference>
<evidence type="ECO:0000256" key="3">
    <source>
        <dbReference type="ARBA" id="ARBA00022475"/>
    </source>
</evidence>
<evidence type="ECO:0000256" key="2">
    <source>
        <dbReference type="ARBA" id="ARBA00022448"/>
    </source>
</evidence>
<comment type="subcellular location">
    <subcellularLocation>
        <location evidence="1">Cell membrane</location>
        <topology evidence="1">Multi-pass membrane protein</topology>
    </subcellularLocation>
</comment>
<feature type="domain" description="Major facilitator superfamily (MFS) profile" evidence="8">
    <location>
        <begin position="1"/>
        <end position="400"/>
    </location>
</feature>
<feature type="transmembrane region" description="Helical" evidence="7">
    <location>
        <begin position="146"/>
        <end position="166"/>
    </location>
</feature>
<dbReference type="InterPro" id="IPR020846">
    <property type="entry name" value="MFS_dom"/>
</dbReference>
<keyword evidence="5 7" id="KW-1133">Transmembrane helix</keyword>
<dbReference type="PROSITE" id="PS50850">
    <property type="entry name" value="MFS"/>
    <property type="match status" value="1"/>
</dbReference>
<organism evidence="9 10">
    <name type="scientific">Chitinophaga niabensis</name>
    <dbReference type="NCBI Taxonomy" id="536979"/>
    <lineage>
        <taxon>Bacteria</taxon>
        <taxon>Pseudomonadati</taxon>
        <taxon>Bacteroidota</taxon>
        <taxon>Chitinophagia</taxon>
        <taxon>Chitinophagales</taxon>
        <taxon>Chitinophagaceae</taxon>
        <taxon>Chitinophaga</taxon>
    </lineage>
</organism>
<keyword evidence="4 7" id="KW-0812">Transmembrane</keyword>
<gene>
    <name evidence="9" type="ORF">SAMN04488055_1858</name>
</gene>
<dbReference type="STRING" id="536979.SAMN04488055_1858"/>
<dbReference type="OrthoDB" id="5379144at2"/>
<sequence length="411" mass="46087">MFNQTLSLYKSAYGGISKPIWWLASVLLINRSGTMVIPFLTVYLTFELHFPLEQAGFTITVYGIGAIAGAVLGGKLSDKLGFYPIQFWSLVLNGVMFIVLGQMRTFPQFVVTIFILGMVGEGFRPANAAAVVHYSDESSRLRSYSLIRLAVNMGWAVGPAVGGLLASFNYRLLFWADGLTCIAAALLLRAVLKPVHGPVKKEVKKEVVKGNGSAYRDGRYIFFIILVMLNGVCLFQMFNIVPVFFKEKFLMSEAMIGLSMSVNGVAIALFEMILVYKLENKRPDVLYIGYGVIMMGFSYLLFNIFPPYVFVAFIYALSFTLAEMLTMPFMNNFWIHRSQDHNRGEYAGLYTVAYCVSTIVAPTLGAYVVRHLGYTNWWYTVAAICVLTFFGFRLLLPKRVQNVQNIQGEPH</sequence>
<feature type="transmembrane region" description="Helical" evidence="7">
    <location>
        <begin position="109"/>
        <end position="134"/>
    </location>
</feature>
<proteinExistence type="predicted"/>
<protein>
    <submittedName>
        <fullName evidence="9">Predicted arabinose efflux permease, MFS family</fullName>
    </submittedName>
</protein>
<dbReference type="PRINTS" id="PR01035">
    <property type="entry name" value="TCRTETA"/>
</dbReference>
<dbReference type="GO" id="GO:0022857">
    <property type="term" value="F:transmembrane transporter activity"/>
    <property type="evidence" value="ECO:0007669"/>
    <property type="project" value="InterPro"/>
</dbReference>
<keyword evidence="6 7" id="KW-0472">Membrane</keyword>
<reference evidence="9 10" key="1">
    <citation type="submission" date="2016-11" db="EMBL/GenBank/DDBJ databases">
        <authorList>
            <person name="Jaros S."/>
            <person name="Januszkiewicz K."/>
            <person name="Wedrychowicz H."/>
        </authorList>
    </citation>
    <scope>NUCLEOTIDE SEQUENCE [LARGE SCALE GENOMIC DNA]</scope>
    <source>
        <strain evidence="9 10">DSM 24787</strain>
    </source>
</reference>
<evidence type="ECO:0000313" key="9">
    <source>
        <dbReference type="EMBL" id="SIN87070.1"/>
    </source>
</evidence>
<dbReference type="Gene3D" id="1.20.1250.20">
    <property type="entry name" value="MFS general substrate transporter like domains"/>
    <property type="match status" value="1"/>
</dbReference>